<name>A0ABR4HU28_9EURO</name>
<keyword evidence="3" id="KW-1185">Reference proteome</keyword>
<sequence>MQSLLALSRMAVGLGFLTIPKSFAALFAMPFTPEAAIGCRMAGTRDLVLGALLYTCRSQASTVITNDAKTDVANQQPQRKREWNDTQRALLLAAGVVVDAFDADVITRWGSVVVA</sequence>
<accession>A0ABR4HU28</accession>
<comment type="caution">
    <text evidence="2">The sequence shown here is derived from an EMBL/GenBank/DDBJ whole genome shotgun (WGS) entry which is preliminary data.</text>
</comment>
<evidence type="ECO:0000313" key="2">
    <source>
        <dbReference type="EMBL" id="KAL2818993.1"/>
    </source>
</evidence>
<evidence type="ECO:0000256" key="1">
    <source>
        <dbReference type="SAM" id="SignalP"/>
    </source>
</evidence>
<keyword evidence="1" id="KW-0732">Signal</keyword>
<protein>
    <submittedName>
        <fullName evidence="2">Uncharacterized protein</fullName>
    </submittedName>
</protein>
<dbReference type="Proteomes" id="UP001610335">
    <property type="component" value="Unassembled WGS sequence"/>
</dbReference>
<proteinExistence type="predicted"/>
<reference evidence="2 3" key="1">
    <citation type="submission" date="2024-07" db="EMBL/GenBank/DDBJ databases">
        <title>Section-level genome sequencing and comparative genomics of Aspergillus sections Usti and Cavernicolus.</title>
        <authorList>
            <consortium name="Lawrence Berkeley National Laboratory"/>
            <person name="Nybo J.L."/>
            <person name="Vesth T.C."/>
            <person name="Theobald S."/>
            <person name="Frisvad J.C."/>
            <person name="Larsen T.O."/>
            <person name="Kjaerboelling I."/>
            <person name="Rothschild-Mancinelli K."/>
            <person name="Lyhne E.K."/>
            <person name="Kogle M.E."/>
            <person name="Barry K."/>
            <person name="Clum A."/>
            <person name="Na H."/>
            <person name="Ledsgaard L."/>
            <person name="Lin J."/>
            <person name="Lipzen A."/>
            <person name="Kuo A."/>
            <person name="Riley R."/>
            <person name="Mondo S."/>
            <person name="LaButti K."/>
            <person name="Haridas S."/>
            <person name="Pangalinan J."/>
            <person name="Salamov A.A."/>
            <person name="Simmons B.A."/>
            <person name="Magnuson J.K."/>
            <person name="Chen J."/>
            <person name="Drula E."/>
            <person name="Henrissat B."/>
            <person name="Wiebenga A."/>
            <person name="Lubbers R.J."/>
            <person name="Gomes A.C."/>
            <person name="Makela M.R."/>
            <person name="Stajich J."/>
            <person name="Grigoriev I.V."/>
            <person name="Mortensen U.H."/>
            <person name="De vries R.P."/>
            <person name="Baker S.E."/>
            <person name="Andersen M.R."/>
        </authorList>
    </citation>
    <scope>NUCLEOTIDE SEQUENCE [LARGE SCALE GENOMIC DNA]</scope>
    <source>
        <strain evidence="2 3">CBS 600.67</strain>
    </source>
</reference>
<gene>
    <name evidence="2" type="ORF">BDW59DRAFT_165274</name>
</gene>
<dbReference type="EMBL" id="JBFXLS010000080">
    <property type="protein sequence ID" value="KAL2818993.1"/>
    <property type="molecule type" value="Genomic_DNA"/>
</dbReference>
<evidence type="ECO:0000313" key="3">
    <source>
        <dbReference type="Proteomes" id="UP001610335"/>
    </source>
</evidence>
<feature type="chain" id="PRO_5045163745" evidence="1">
    <location>
        <begin position="25"/>
        <end position="115"/>
    </location>
</feature>
<organism evidence="2 3">
    <name type="scientific">Aspergillus cavernicola</name>
    <dbReference type="NCBI Taxonomy" id="176166"/>
    <lineage>
        <taxon>Eukaryota</taxon>
        <taxon>Fungi</taxon>
        <taxon>Dikarya</taxon>
        <taxon>Ascomycota</taxon>
        <taxon>Pezizomycotina</taxon>
        <taxon>Eurotiomycetes</taxon>
        <taxon>Eurotiomycetidae</taxon>
        <taxon>Eurotiales</taxon>
        <taxon>Aspergillaceae</taxon>
        <taxon>Aspergillus</taxon>
        <taxon>Aspergillus subgen. Nidulantes</taxon>
    </lineage>
</organism>
<feature type="signal peptide" evidence="1">
    <location>
        <begin position="1"/>
        <end position="24"/>
    </location>
</feature>